<keyword evidence="1" id="KW-1133">Transmembrane helix</keyword>
<sequence length="155" mass="15956">MRRHPGTSTVEECRERYTAGGSGRHGSRTTGCTGTFRAERDVDGARTVNPFGAFHPGTVYPPGAQVPVQSGGDGTCTAAGRERAWSPAAGASGPRPMLAAGAFCLLTGFGAHRGRPFGDSRDGLPGGTVPRPLLLSVTGMGILGAAVFLFLQHYG</sequence>
<feature type="transmembrane region" description="Helical" evidence="1">
    <location>
        <begin position="133"/>
        <end position="151"/>
    </location>
</feature>
<evidence type="ECO:0000313" key="3">
    <source>
        <dbReference type="Proteomes" id="UP001348265"/>
    </source>
</evidence>
<dbReference type="EMBL" id="JAVFKM010000026">
    <property type="protein sequence ID" value="MEF3118271.1"/>
    <property type="molecule type" value="Genomic_DNA"/>
</dbReference>
<dbReference type="RefSeq" id="WP_331789435.1">
    <property type="nucleotide sequence ID" value="NZ_JAVFKM010000026.1"/>
</dbReference>
<protein>
    <submittedName>
        <fullName evidence="2">Uncharacterized protein</fullName>
    </submittedName>
</protein>
<keyword evidence="1" id="KW-0812">Transmembrane</keyword>
<evidence type="ECO:0000313" key="2">
    <source>
        <dbReference type="EMBL" id="MEF3118271.1"/>
    </source>
</evidence>
<dbReference type="Proteomes" id="UP001348265">
    <property type="component" value="Unassembled WGS sequence"/>
</dbReference>
<keyword evidence="3" id="KW-1185">Reference proteome</keyword>
<accession>A0ABU7X3D3</accession>
<comment type="caution">
    <text evidence="2">The sequence shown here is derived from an EMBL/GenBank/DDBJ whole genome shotgun (WGS) entry which is preliminary data.</text>
</comment>
<proteinExistence type="predicted"/>
<keyword evidence="1" id="KW-0472">Membrane</keyword>
<gene>
    <name evidence="2" type="ORF">RB636_34480</name>
</gene>
<evidence type="ECO:0000256" key="1">
    <source>
        <dbReference type="SAM" id="Phobius"/>
    </source>
</evidence>
<organism evidence="2 3">
    <name type="scientific">Streptomyces chrestomyceticus</name>
    <dbReference type="NCBI Taxonomy" id="68185"/>
    <lineage>
        <taxon>Bacteria</taxon>
        <taxon>Bacillati</taxon>
        <taxon>Actinomycetota</taxon>
        <taxon>Actinomycetes</taxon>
        <taxon>Kitasatosporales</taxon>
        <taxon>Streptomycetaceae</taxon>
        <taxon>Streptomyces</taxon>
    </lineage>
</organism>
<reference evidence="2 3" key="1">
    <citation type="submission" date="2023-08" db="EMBL/GenBank/DDBJ databases">
        <authorList>
            <person name="Sharma P."/>
            <person name="Verma V."/>
            <person name="Mohan M.K."/>
            <person name="Dubey A.K."/>
        </authorList>
    </citation>
    <scope>NUCLEOTIDE SEQUENCE [LARGE SCALE GENOMIC DNA]</scope>
    <source>
        <strain evidence="2 3">ADP4</strain>
    </source>
</reference>
<name>A0ABU7X3D3_9ACTN</name>